<accession>A0A0E9RFI6</accession>
<name>A0A0E9RFI6_ANGAN</name>
<proteinExistence type="predicted"/>
<organism evidence="1">
    <name type="scientific">Anguilla anguilla</name>
    <name type="common">European freshwater eel</name>
    <name type="synonym">Muraena anguilla</name>
    <dbReference type="NCBI Taxonomy" id="7936"/>
    <lineage>
        <taxon>Eukaryota</taxon>
        <taxon>Metazoa</taxon>
        <taxon>Chordata</taxon>
        <taxon>Craniata</taxon>
        <taxon>Vertebrata</taxon>
        <taxon>Euteleostomi</taxon>
        <taxon>Actinopterygii</taxon>
        <taxon>Neopterygii</taxon>
        <taxon>Teleostei</taxon>
        <taxon>Anguilliformes</taxon>
        <taxon>Anguillidae</taxon>
        <taxon>Anguilla</taxon>
    </lineage>
</organism>
<reference evidence="1" key="2">
    <citation type="journal article" date="2015" name="Fish Shellfish Immunol.">
        <title>Early steps in the European eel (Anguilla anguilla)-Vibrio vulnificus interaction in the gills: Role of the RtxA13 toxin.</title>
        <authorList>
            <person name="Callol A."/>
            <person name="Pajuelo D."/>
            <person name="Ebbesson L."/>
            <person name="Teles M."/>
            <person name="MacKenzie S."/>
            <person name="Amaro C."/>
        </authorList>
    </citation>
    <scope>NUCLEOTIDE SEQUENCE</scope>
</reference>
<evidence type="ECO:0000313" key="1">
    <source>
        <dbReference type="EMBL" id="JAH27839.1"/>
    </source>
</evidence>
<dbReference type="EMBL" id="GBXM01080738">
    <property type="protein sequence ID" value="JAH27839.1"/>
    <property type="molecule type" value="Transcribed_RNA"/>
</dbReference>
<dbReference type="AlphaFoldDB" id="A0A0E9RFI6"/>
<reference evidence="1" key="1">
    <citation type="submission" date="2014-11" db="EMBL/GenBank/DDBJ databases">
        <authorList>
            <person name="Amaro Gonzalez C."/>
        </authorList>
    </citation>
    <scope>NUCLEOTIDE SEQUENCE</scope>
</reference>
<sequence>MTGFKITSKMFHIMELPVISFNKSIMALVASCCSLPDWLTPLLFGSGALCSSTLPTINWPFSRLFWGPADNSMNAFSLFARPSL</sequence>
<protein>
    <submittedName>
        <fullName evidence="1">Uncharacterized protein</fullName>
    </submittedName>
</protein>